<dbReference type="Proteomes" id="UP000241771">
    <property type="component" value="Unassembled WGS sequence"/>
</dbReference>
<dbReference type="Gene3D" id="3.40.50.2300">
    <property type="match status" value="1"/>
</dbReference>
<dbReference type="CDD" id="cd17546">
    <property type="entry name" value="REC_hyHK_CKI1_RcsC-like"/>
    <property type="match status" value="1"/>
</dbReference>
<proteinExistence type="predicted"/>
<reference evidence="6 7" key="1">
    <citation type="submission" date="2018-01" db="EMBL/GenBank/DDBJ databases">
        <title>Whole genome sequencing of Histamine producing bacteria.</title>
        <authorList>
            <person name="Butler K."/>
        </authorList>
    </citation>
    <scope>NUCLEOTIDE SEQUENCE [LARGE SCALE GENOMIC DNA]</scope>
    <source>
        <strain evidence="6 7">DSM 100436</strain>
    </source>
</reference>
<organism evidence="6 7">
    <name type="scientific">Photobacterium sanctipauli</name>
    <dbReference type="NCBI Taxonomy" id="1342794"/>
    <lineage>
        <taxon>Bacteria</taxon>
        <taxon>Pseudomonadati</taxon>
        <taxon>Pseudomonadota</taxon>
        <taxon>Gammaproteobacteria</taxon>
        <taxon>Vibrionales</taxon>
        <taxon>Vibrionaceae</taxon>
        <taxon>Photobacterium</taxon>
    </lineage>
</organism>
<dbReference type="Pfam" id="PF00072">
    <property type="entry name" value="Response_reg"/>
    <property type="match status" value="1"/>
</dbReference>
<dbReference type="EMBL" id="PYMA01000012">
    <property type="protein sequence ID" value="PSW18217.1"/>
    <property type="molecule type" value="Genomic_DNA"/>
</dbReference>
<evidence type="ECO:0000256" key="4">
    <source>
        <dbReference type="SAM" id="Phobius"/>
    </source>
</evidence>
<keyword evidence="4" id="KW-0472">Membrane</keyword>
<comment type="caution">
    <text evidence="6">The sequence shown here is derived from an EMBL/GenBank/DDBJ whole genome shotgun (WGS) entry which is preliminary data.</text>
</comment>
<keyword evidence="4" id="KW-1133">Transmembrane helix</keyword>
<feature type="modified residue" description="4-aspartylphosphate" evidence="3">
    <location>
        <position position="719"/>
    </location>
</feature>
<feature type="transmembrane region" description="Helical" evidence="4">
    <location>
        <begin position="12"/>
        <end position="36"/>
    </location>
</feature>
<evidence type="ECO:0000259" key="5">
    <source>
        <dbReference type="PROSITE" id="PS50110"/>
    </source>
</evidence>
<name>A0A2T3NPT4_9GAMM</name>
<evidence type="ECO:0000313" key="7">
    <source>
        <dbReference type="Proteomes" id="UP000241771"/>
    </source>
</evidence>
<evidence type="ECO:0000256" key="3">
    <source>
        <dbReference type="PROSITE-ProRule" id="PRU00169"/>
    </source>
</evidence>
<feature type="transmembrane region" description="Helical" evidence="4">
    <location>
        <begin position="218"/>
        <end position="238"/>
    </location>
</feature>
<evidence type="ECO:0000256" key="2">
    <source>
        <dbReference type="ARBA" id="ARBA00023012"/>
    </source>
</evidence>
<evidence type="ECO:0000256" key="1">
    <source>
        <dbReference type="ARBA" id="ARBA00022553"/>
    </source>
</evidence>
<keyword evidence="4" id="KW-0812">Transmembrane</keyword>
<keyword evidence="2" id="KW-0902">Two-component regulatory system</keyword>
<dbReference type="RefSeq" id="WP_107272282.1">
    <property type="nucleotide sequence ID" value="NZ_PYMA01000012.1"/>
</dbReference>
<accession>A0A2T3NPT4</accession>
<dbReference type="InterPro" id="IPR001789">
    <property type="entry name" value="Sig_transdc_resp-reg_receiver"/>
</dbReference>
<dbReference type="InterPro" id="IPR011006">
    <property type="entry name" value="CheY-like_superfamily"/>
</dbReference>
<dbReference type="AlphaFoldDB" id="A0A2T3NPT4"/>
<dbReference type="SMART" id="SM00448">
    <property type="entry name" value="REC"/>
    <property type="match status" value="1"/>
</dbReference>
<dbReference type="GO" id="GO:0000160">
    <property type="term" value="P:phosphorelay signal transduction system"/>
    <property type="evidence" value="ECO:0007669"/>
    <property type="project" value="UniProtKB-KW"/>
</dbReference>
<feature type="domain" description="Response regulatory" evidence="5">
    <location>
        <begin position="670"/>
        <end position="794"/>
    </location>
</feature>
<dbReference type="PANTHER" id="PTHR45339:SF1">
    <property type="entry name" value="HYBRID SIGNAL TRANSDUCTION HISTIDINE KINASE J"/>
    <property type="match status" value="1"/>
</dbReference>
<keyword evidence="7" id="KW-1185">Reference proteome</keyword>
<dbReference type="PANTHER" id="PTHR45339">
    <property type="entry name" value="HYBRID SIGNAL TRANSDUCTION HISTIDINE KINASE J"/>
    <property type="match status" value="1"/>
</dbReference>
<evidence type="ECO:0000313" key="6">
    <source>
        <dbReference type="EMBL" id="PSW18217.1"/>
    </source>
</evidence>
<dbReference type="PROSITE" id="PS50110">
    <property type="entry name" value="RESPONSE_REGULATORY"/>
    <property type="match status" value="1"/>
</dbReference>
<keyword evidence="1 3" id="KW-0597">Phosphoprotein</keyword>
<sequence>MLSVFFKWNYKRLLLAAGIVGALIASVAIVLIWASYQQNAQQKEHVVELIESDYEFNQVGLTEAGSAVDGQILQPEQVIAIRQTLQGLSTAQVDETQTLLGNMINLLDAMWLVGIASRDFESGNDAELAAINTQIEQLAQASQQFHAQNKLQVGLAVDVPLRSVSQALTSYQQGLNLPTEVEIGLTRALGELSEVFTQSKSQFITHYEQQVAQQKIRAILLTLGVLIVSAVLFALLMLQWKLRQKEKVKLQYLSHLLEAHGSIEKDANTSDIDQLAALIKLVMKANSHKVELLKETEIENEKLQSLASFLGYEIHALTSIVAGGLSINEDVDDENKNVFSSEINIALESLEQLSDNFISVFSQNKQALDEKIDIREQIKRVVVLLNAKCRALNKELDFYVTPAVPQSTLGNNYRFYWCLYNVLVRLIEQVGPRKFMLVVDCDSTALDKVKLSVTLLPVLDDFNTLDTLRHQFNLNTERGTGKFDDNFYSKLVSNFFTGDVIFKPLKDESIAAELTFELVATARIESNGKPAAANIVVCGEPCLERELLLLKLHDNGLNFEVVSSLHQLMKRVASGLAYSCVILMDGFEGVNMATMLKGVTGRTHGRTVFVSRRNELPEELTARLAAIWHYPIYHDDITALSEFISNQNVSELPAGQSGQVNKEERFVEKQLLVVDDDPSQQFILSRMLKRVGANVKVVNSGERAIDEWQENEYDIIFMDCLMPGMSGIEATQTIRDKERTLQQTGQLSRKVVIIGNTALTTQEEINECLNSGMDNVLLKPYKYETIFNMISRYS</sequence>
<protein>
    <recommendedName>
        <fullName evidence="5">Response regulatory domain-containing protein</fullName>
    </recommendedName>
</protein>
<dbReference type="SUPFAM" id="SSF52172">
    <property type="entry name" value="CheY-like"/>
    <property type="match status" value="1"/>
</dbReference>
<gene>
    <name evidence="6" type="ORF">C9I98_17715</name>
</gene>